<feature type="domain" description="SAF" evidence="1">
    <location>
        <begin position="371"/>
        <end position="440"/>
    </location>
</feature>
<keyword evidence="3" id="KW-1185">Reference proteome</keyword>
<name>A0A084U5I7_9HYPH</name>
<comment type="caution">
    <text evidence="2">The sequence shown here is derived from an EMBL/GenBank/DDBJ whole genome shotgun (WGS) entry which is preliminary data.</text>
</comment>
<dbReference type="EMBL" id="JMQM01000003">
    <property type="protein sequence ID" value="KFB08223.1"/>
    <property type="molecule type" value="Genomic_DNA"/>
</dbReference>
<dbReference type="RefSeq" id="WP_036486937.1">
    <property type="nucleotide sequence ID" value="NZ_JMQM01000003.1"/>
</dbReference>
<protein>
    <recommendedName>
        <fullName evidence="1">SAF domain-containing protein</fullName>
    </recommendedName>
</protein>
<sequence length="482" mass="51242">MNYELRYKGAAPVSVCLAGAGGFGRSFLVQSRSIPLIAVRIVVERDASIAVATLKAVGLEESEIALCASPAEAAAAWERGNMVVVDDMAHVAALPYQVLVEATGHPEAGARHAHMAVSAGRHVALVSKEVDSVIGPGLSAMAQSNGCVATPVDGDQPSLLISLITWARVLGLEIIGAGKSSEYDFVYDPDAKELTCNGRVISLPGMAELMSGPDVTLLDRVARRAQVASMINQRAVPDLCELSVVANATGLQPDRADFHSPIARIQEVPSLFRPAEEGGLFANGGVLDVFHCLRLPTELSLAGGVFITVRCNDAETWKMLGEKGHTLAPDGRTAMIATPRHLLGVEAATTILDAAILNETNGGVKPAHHVDLVACATADLPAGTVLSMGGHHHTIDNVAARILPARRLDEDAPAPFYLAANRRLRQAVRAGANITMQDLEIPEEDELLGLRRWQDGHFFGLSDAPARNEGLEVHQQREEKVR</sequence>
<accession>A0A084U5I7</accession>
<proteinExistence type="predicted"/>
<dbReference type="SUPFAM" id="SSF51735">
    <property type="entry name" value="NAD(P)-binding Rossmann-fold domains"/>
    <property type="match status" value="1"/>
</dbReference>
<dbReference type="Pfam" id="PF21135">
    <property type="entry name" value="DRL_cat"/>
    <property type="match status" value="1"/>
</dbReference>
<dbReference type="eggNOG" id="COG4091">
    <property type="taxonomic scope" value="Bacteria"/>
</dbReference>
<dbReference type="Proteomes" id="UP000053675">
    <property type="component" value="Unassembled WGS sequence"/>
</dbReference>
<dbReference type="PANTHER" id="PTHR37850">
    <property type="entry name" value="STRU PROTEIN"/>
    <property type="match status" value="1"/>
</dbReference>
<dbReference type="Gene3D" id="3.40.50.720">
    <property type="entry name" value="NAD(P)-binding Rossmann-like Domain"/>
    <property type="match status" value="1"/>
</dbReference>
<dbReference type="STRING" id="472175.EL18_03433"/>
<evidence type="ECO:0000259" key="1">
    <source>
        <dbReference type="SMART" id="SM00858"/>
    </source>
</evidence>
<gene>
    <name evidence="2" type="ORF">EL18_03433</name>
</gene>
<evidence type="ECO:0000313" key="3">
    <source>
        <dbReference type="Proteomes" id="UP000053675"/>
    </source>
</evidence>
<dbReference type="InterPro" id="IPR036291">
    <property type="entry name" value="NAD(P)-bd_dom_sf"/>
</dbReference>
<dbReference type="InterPro" id="IPR048423">
    <property type="entry name" value="DRL_cat"/>
</dbReference>
<evidence type="ECO:0000313" key="2">
    <source>
        <dbReference type="EMBL" id="KFB08223.1"/>
    </source>
</evidence>
<dbReference type="OrthoDB" id="9777844at2"/>
<reference evidence="2 3" key="1">
    <citation type="submission" date="2014-05" db="EMBL/GenBank/DDBJ databases">
        <title>Draft Genome Sequence of Nitratireductor basaltis Strain UMTGB225, A Marine Bacterium Isolated from Green Barrel Tunicate.</title>
        <authorList>
            <person name="Gan H.Y."/>
        </authorList>
    </citation>
    <scope>NUCLEOTIDE SEQUENCE [LARGE SCALE GENOMIC DNA]</scope>
    <source>
        <strain evidence="2 3">UMTGB225</strain>
    </source>
</reference>
<dbReference type="PANTHER" id="PTHR37850:SF3">
    <property type="entry name" value="BLR7815 PROTEIN"/>
    <property type="match status" value="1"/>
</dbReference>
<organism evidence="2 3">
    <name type="scientific">Nitratireductor basaltis</name>
    <dbReference type="NCBI Taxonomy" id="472175"/>
    <lineage>
        <taxon>Bacteria</taxon>
        <taxon>Pseudomonadati</taxon>
        <taxon>Pseudomonadota</taxon>
        <taxon>Alphaproteobacteria</taxon>
        <taxon>Hyphomicrobiales</taxon>
        <taxon>Phyllobacteriaceae</taxon>
        <taxon>Nitratireductor</taxon>
    </lineage>
</organism>
<dbReference type="PATRIC" id="fig|472175.3.peg.3432"/>
<dbReference type="AlphaFoldDB" id="A0A084U5I7"/>
<dbReference type="InterPro" id="IPR013974">
    <property type="entry name" value="SAF"/>
</dbReference>
<dbReference type="SMART" id="SM00858">
    <property type="entry name" value="SAF"/>
    <property type="match status" value="1"/>
</dbReference>